<dbReference type="GO" id="GO:0004534">
    <property type="term" value="F:5'-3' RNA exonuclease activity"/>
    <property type="evidence" value="ECO:0007669"/>
    <property type="project" value="TreeGrafter"/>
</dbReference>
<feature type="domain" description="Polymerase/histidinol phosphatase N-terminal" evidence="1">
    <location>
        <begin position="3"/>
        <end position="68"/>
    </location>
</feature>
<dbReference type="RefSeq" id="WP_055184741.1">
    <property type="nucleotide sequence ID" value="NZ_CYXN01000001.1"/>
</dbReference>
<dbReference type="AlphaFoldDB" id="A0A173R8V3"/>
<dbReference type="Pfam" id="PF02811">
    <property type="entry name" value="PHP"/>
    <property type="match status" value="1"/>
</dbReference>
<evidence type="ECO:0000313" key="3">
    <source>
        <dbReference type="Proteomes" id="UP000095649"/>
    </source>
</evidence>
<dbReference type="InterPro" id="IPR052018">
    <property type="entry name" value="PHP_domain"/>
</dbReference>
<dbReference type="SUPFAM" id="SSF89550">
    <property type="entry name" value="PHP domain-like"/>
    <property type="match status" value="1"/>
</dbReference>
<evidence type="ECO:0000313" key="2">
    <source>
        <dbReference type="EMBL" id="CUM74186.1"/>
    </source>
</evidence>
<dbReference type="EMBL" id="CYXN01000001">
    <property type="protein sequence ID" value="CUM74186.1"/>
    <property type="molecule type" value="Genomic_DNA"/>
</dbReference>
<dbReference type="InterPro" id="IPR016195">
    <property type="entry name" value="Pol/histidinol_Pase-like"/>
</dbReference>
<dbReference type="Gene3D" id="3.20.20.140">
    <property type="entry name" value="Metal-dependent hydrolases"/>
    <property type="match status" value="1"/>
</dbReference>
<evidence type="ECO:0000259" key="1">
    <source>
        <dbReference type="SMART" id="SM00481"/>
    </source>
</evidence>
<dbReference type="Gene3D" id="1.10.150.650">
    <property type="match status" value="1"/>
</dbReference>
<protein>
    <submittedName>
        <fullName evidence="2">PHP domain</fullName>
    </submittedName>
</protein>
<name>A0A173R8V3_9FIRM</name>
<dbReference type="PANTHER" id="PTHR42924:SF3">
    <property type="entry name" value="POLYMERASE_HISTIDINOL PHOSPHATASE N-TERMINAL DOMAIN-CONTAINING PROTEIN"/>
    <property type="match status" value="1"/>
</dbReference>
<dbReference type="PANTHER" id="PTHR42924">
    <property type="entry name" value="EXONUCLEASE"/>
    <property type="match status" value="1"/>
</dbReference>
<dbReference type="Proteomes" id="UP000095649">
    <property type="component" value="Unassembled WGS sequence"/>
</dbReference>
<organism evidence="2 3">
    <name type="scientific">Faecalibacterium prausnitzii</name>
    <dbReference type="NCBI Taxonomy" id="853"/>
    <lineage>
        <taxon>Bacteria</taxon>
        <taxon>Bacillati</taxon>
        <taxon>Bacillota</taxon>
        <taxon>Clostridia</taxon>
        <taxon>Eubacteriales</taxon>
        <taxon>Oscillospiraceae</taxon>
        <taxon>Faecalibacterium</taxon>
    </lineage>
</organism>
<dbReference type="GO" id="GO:0035312">
    <property type="term" value="F:5'-3' DNA exonuclease activity"/>
    <property type="evidence" value="ECO:0007669"/>
    <property type="project" value="TreeGrafter"/>
</dbReference>
<dbReference type="OrthoDB" id="9804333at2"/>
<dbReference type="CDD" id="cd07438">
    <property type="entry name" value="PHP_HisPPase_AMP"/>
    <property type="match status" value="1"/>
</dbReference>
<reference evidence="2 3" key="1">
    <citation type="submission" date="2015-09" db="EMBL/GenBank/DDBJ databases">
        <authorList>
            <consortium name="Pathogen Informatics"/>
        </authorList>
    </citation>
    <scope>NUCLEOTIDE SEQUENCE [LARGE SCALE GENOMIC DNA]</scope>
    <source>
        <strain evidence="2 3">2789STDY5834970</strain>
    </source>
</reference>
<dbReference type="SMART" id="SM00481">
    <property type="entry name" value="POLIIIAc"/>
    <property type="match status" value="1"/>
</dbReference>
<dbReference type="InterPro" id="IPR003141">
    <property type="entry name" value="Pol/His_phosphatase_N"/>
</dbReference>
<gene>
    <name evidence="2" type="ORF">ERS852582_00339</name>
</gene>
<sequence length="286" mass="31295">MSCDLHIHSTCSDGAVPIERLAPIAARTGLHAIALSDHDTLLSAQYAYAHTGQDGVELIPAVELTGYDFERQHRVHLLCYYPDVDCPALQEHCAIMKERRNACALQSAKELEQLYPQFTADLAWETTKASGVLFKSGLMQALELLGLTDGSIYGETYHKLFGWNPRGIVLHSPEYLPVRQVLATAKASGGAVVFAHPTVYKSMPLLRELAAEDAVDGIEVYHPSNSPEDSAECLALCKQYGLVATAGTDFHGRNHKHPHPIGTCTAPDEAAAQLRAIAEKRKRERT</sequence>
<proteinExistence type="predicted"/>
<accession>A0A173R8V3</accession>
<dbReference type="InterPro" id="IPR004013">
    <property type="entry name" value="PHP_dom"/>
</dbReference>